<evidence type="ECO:0000256" key="3">
    <source>
        <dbReference type="ARBA" id="ARBA00023125"/>
    </source>
</evidence>
<keyword evidence="3" id="KW-0238">DNA-binding</keyword>
<dbReference type="Proteomes" id="UP000294644">
    <property type="component" value="Unassembled WGS sequence"/>
</dbReference>
<evidence type="ECO:0000256" key="2">
    <source>
        <dbReference type="ARBA" id="ARBA00022747"/>
    </source>
</evidence>
<dbReference type="EMBL" id="SMFN01000002">
    <property type="protein sequence ID" value="TDE07201.1"/>
    <property type="molecule type" value="Genomic_DNA"/>
</dbReference>
<evidence type="ECO:0000313" key="6">
    <source>
        <dbReference type="Proteomes" id="UP000294644"/>
    </source>
</evidence>
<dbReference type="InterPro" id="IPR052021">
    <property type="entry name" value="Type-I_RS_S_subunit"/>
</dbReference>
<dbReference type="SUPFAM" id="SSF116734">
    <property type="entry name" value="DNA methylase specificity domain"/>
    <property type="match status" value="2"/>
</dbReference>
<name>A0A4R5D6D8_9FLAO</name>
<proteinExistence type="inferred from homology"/>
<dbReference type="GO" id="GO:0009307">
    <property type="term" value="P:DNA restriction-modification system"/>
    <property type="evidence" value="ECO:0007669"/>
    <property type="project" value="UniProtKB-KW"/>
</dbReference>
<dbReference type="Pfam" id="PF01420">
    <property type="entry name" value="Methylase_S"/>
    <property type="match status" value="2"/>
</dbReference>
<dbReference type="PANTHER" id="PTHR30408:SF13">
    <property type="entry name" value="TYPE I RESTRICTION ENZYME HINDI SPECIFICITY SUBUNIT"/>
    <property type="match status" value="1"/>
</dbReference>
<protein>
    <submittedName>
        <fullName evidence="5">Restriction endonuclease subunit S</fullName>
    </submittedName>
</protein>
<evidence type="ECO:0000313" key="5">
    <source>
        <dbReference type="EMBL" id="TDE07201.1"/>
    </source>
</evidence>
<dbReference type="InterPro" id="IPR044946">
    <property type="entry name" value="Restrct_endonuc_typeI_TRD_sf"/>
</dbReference>
<dbReference type="AlphaFoldDB" id="A0A4R5D6D8"/>
<gene>
    <name evidence="5" type="ORF">E0F91_02620</name>
</gene>
<keyword evidence="6" id="KW-1185">Reference proteome</keyword>
<comment type="caution">
    <text evidence="5">The sequence shown here is derived from an EMBL/GenBank/DDBJ whole genome shotgun (WGS) entry which is preliminary data.</text>
</comment>
<feature type="domain" description="Type I restriction modification DNA specificity" evidence="4">
    <location>
        <begin position="2"/>
        <end position="155"/>
    </location>
</feature>
<accession>A0A4R5D6D8</accession>
<dbReference type="RefSeq" id="WP_132064796.1">
    <property type="nucleotide sequence ID" value="NZ_SMFN01000002.1"/>
</dbReference>
<keyword evidence="5" id="KW-0255">Endonuclease</keyword>
<keyword evidence="5" id="KW-0540">Nuclease</keyword>
<dbReference type="CDD" id="cd17256">
    <property type="entry name" value="RMtype1_S_EcoJA65PI-TRD1-CR1_like"/>
    <property type="match status" value="1"/>
</dbReference>
<keyword evidence="2" id="KW-0680">Restriction system</keyword>
<evidence type="ECO:0000259" key="4">
    <source>
        <dbReference type="Pfam" id="PF01420"/>
    </source>
</evidence>
<dbReference type="PANTHER" id="PTHR30408">
    <property type="entry name" value="TYPE-1 RESTRICTION ENZYME ECOKI SPECIFICITY PROTEIN"/>
    <property type="match status" value="1"/>
</dbReference>
<organism evidence="5 6">
    <name type="scientific">Flavobacterium sandaracinum</name>
    <dbReference type="NCBI Taxonomy" id="2541733"/>
    <lineage>
        <taxon>Bacteria</taxon>
        <taxon>Pseudomonadati</taxon>
        <taxon>Bacteroidota</taxon>
        <taxon>Flavobacteriia</taxon>
        <taxon>Flavobacteriales</taxon>
        <taxon>Flavobacteriaceae</taxon>
        <taxon>Flavobacterium</taxon>
    </lineage>
</organism>
<dbReference type="CDD" id="cd17288">
    <property type="entry name" value="RMtype1_S_LlaAI06ORF1089P_TRD1-CR1_like"/>
    <property type="match status" value="1"/>
</dbReference>
<feature type="domain" description="Type I restriction modification DNA specificity" evidence="4">
    <location>
        <begin position="186"/>
        <end position="356"/>
    </location>
</feature>
<evidence type="ECO:0000256" key="1">
    <source>
        <dbReference type="ARBA" id="ARBA00010923"/>
    </source>
</evidence>
<dbReference type="Gene3D" id="3.90.220.20">
    <property type="entry name" value="DNA methylase specificity domains"/>
    <property type="match status" value="2"/>
</dbReference>
<dbReference type="InterPro" id="IPR000055">
    <property type="entry name" value="Restrct_endonuc_typeI_TRD"/>
</dbReference>
<sequence>MPENWKTYKLSEALEIKYGKDHKKVEAGNIPIYGTGGIMRYGNQFLYDKETILIPRKGSLNNIYYLNEPFWSVDTIFWSKINEEVAFPKYLFYNLKILDFASMDVGSAIPSLTTELLKKIEIRLPELPEQIAIASILSALDDKIELNLQMNKTLEEMAMALYKHWFVDFGPFQNGKFIDSDLGMIPEGWEVKRLEDISKIKGGKRLPKGAQLQITPNSHPYIRVRDFNHSYLSDKGMEYVPNEVFSLISNYIVSTNDVVLTIVGTVGSLAIVGENLNRGSLTENCVKITLTYHGFSPELIYLQLKSVNGQDEIRSKTVGSTQPKLPIYNINSLKIVLPHNLSLLQEIISEIKNYYNIVYKNTMENQTLTTLRDTLLPKLISGEVRVKDVENLVQEIL</sequence>
<dbReference type="GO" id="GO:0004519">
    <property type="term" value="F:endonuclease activity"/>
    <property type="evidence" value="ECO:0007669"/>
    <property type="project" value="UniProtKB-KW"/>
</dbReference>
<reference evidence="5 6" key="1">
    <citation type="submission" date="2019-03" db="EMBL/GenBank/DDBJ databases">
        <title>Flavobacterium LB-D12 sp. nov., isolated from arctic soil.</title>
        <authorList>
            <person name="Chaudhary D.K."/>
        </authorList>
    </citation>
    <scope>NUCLEOTIDE SEQUENCE [LARGE SCALE GENOMIC DNA]</scope>
    <source>
        <strain evidence="5 6">LB-D12</strain>
    </source>
</reference>
<dbReference type="GO" id="GO:0003677">
    <property type="term" value="F:DNA binding"/>
    <property type="evidence" value="ECO:0007669"/>
    <property type="project" value="UniProtKB-KW"/>
</dbReference>
<keyword evidence="5" id="KW-0378">Hydrolase</keyword>
<comment type="similarity">
    <text evidence="1">Belongs to the type-I restriction system S methylase family.</text>
</comment>
<dbReference type="OrthoDB" id="9816225at2"/>